<evidence type="ECO:0000256" key="3">
    <source>
        <dbReference type="ARBA" id="ARBA00022692"/>
    </source>
</evidence>
<evidence type="ECO:0000256" key="1">
    <source>
        <dbReference type="ARBA" id="ARBA00004651"/>
    </source>
</evidence>
<dbReference type="Pfam" id="PF01810">
    <property type="entry name" value="LysE"/>
    <property type="match status" value="1"/>
</dbReference>
<feature type="transmembrane region" description="Helical" evidence="6">
    <location>
        <begin position="59"/>
        <end position="82"/>
    </location>
</feature>
<keyword evidence="5 6" id="KW-0472">Membrane</keyword>
<evidence type="ECO:0000256" key="4">
    <source>
        <dbReference type="ARBA" id="ARBA00022989"/>
    </source>
</evidence>
<reference evidence="7 8" key="1">
    <citation type="submission" date="2012-08" db="EMBL/GenBank/DDBJ databases">
        <title>Whole genome shotgun sequence of Gordonia rhizosphera NBRC 16068.</title>
        <authorList>
            <person name="Takarada H."/>
            <person name="Isaki S."/>
            <person name="Hosoyama A."/>
            <person name="Tsuchikane K."/>
            <person name="Katsumata H."/>
            <person name="Baba S."/>
            <person name="Ohji S."/>
            <person name="Yamazaki S."/>
            <person name="Fujita N."/>
        </authorList>
    </citation>
    <scope>NUCLEOTIDE SEQUENCE [LARGE SCALE GENOMIC DNA]</scope>
    <source>
        <strain evidence="7 8">NBRC 16068</strain>
    </source>
</reference>
<name>K6WK23_9ACTN</name>
<keyword evidence="3 6" id="KW-0812">Transmembrane</keyword>
<dbReference type="STRING" id="1108045.GORHZ_182_00150"/>
<comment type="subcellular location">
    <subcellularLocation>
        <location evidence="1">Cell membrane</location>
        <topology evidence="1">Multi-pass membrane protein</topology>
    </subcellularLocation>
</comment>
<keyword evidence="4 6" id="KW-1133">Transmembrane helix</keyword>
<dbReference type="GO" id="GO:0005886">
    <property type="term" value="C:plasma membrane"/>
    <property type="evidence" value="ECO:0007669"/>
    <property type="project" value="UniProtKB-SubCell"/>
</dbReference>
<feature type="transmembrane region" description="Helical" evidence="6">
    <location>
        <begin position="128"/>
        <end position="147"/>
    </location>
</feature>
<feature type="transmembrane region" description="Helical" evidence="6">
    <location>
        <begin position="200"/>
        <end position="221"/>
    </location>
</feature>
<feature type="transmembrane region" description="Helical" evidence="6">
    <location>
        <begin position="167"/>
        <end position="188"/>
    </location>
</feature>
<dbReference type="PANTHER" id="PTHR30086:SF20">
    <property type="entry name" value="ARGININE EXPORTER PROTEIN ARGO-RELATED"/>
    <property type="match status" value="1"/>
</dbReference>
<dbReference type="EMBL" id="BAHC01000182">
    <property type="protein sequence ID" value="GAB92512.1"/>
    <property type="molecule type" value="Genomic_DNA"/>
</dbReference>
<evidence type="ECO:0000256" key="5">
    <source>
        <dbReference type="ARBA" id="ARBA00023136"/>
    </source>
</evidence>
<keyword evidence="8" id="KW-1185">Reference proteome</keyword>
<protein>
    <submittedName>
        <fullName evidence="7">Putative amino acid transporter</fullName>
    </submittedName>
</protein>
<feature type="transmembrane region" description="Helical" evidence="6">
    <location>
        <begin position="88"/>
        <end position="108"/>
    </location>
</feature>
<dbReference type="GO" id="GO:0015171">
    <property type="term" value="F:amino acid transmembrane transporter activity"/>
    <property type="evidence" value="ECO:0007669"/>
    <property type="project" value="TreeGrafter"/>
</dbReference>
<evidence type="ECO:0000256" key="6">
    <source>
        <dbReference type="SAM" id="Phobius"/>
    </source>
</evidence>
<sequence length="223" mass="22857">MKNIRWIVDDRTPSVGGMTTYVFAAIAGLLTGAGLIIAIGPQNVFVLRQGLARAHVVPVVVVCAVSDVVLIVAGVAGLGAVVAAHPSVVTAAKLLGGGYVIVLGLLAARRCLRSTESIVANPDEAATVSRWAAIAMTLALTWLNPHVYLDTVLTMGAIANSHGSARWAFAIGASVASLVWFASLGGGASRLAPLFSTPRAWKILDALVAIVMIGLGAMLVVSV</sequence>
<gene>
    <name evidence="7" type="ORF">GORHZ_182_00150</name>
</gene>
<dbReference type="InterPro" id="IPR001123">
    <property type="entry name" value="LeuE-type"/>
</dbReference>
<dbReference type="AlphaFoldDB" id="K6WK23"/>
<dbReference type="Proteomes" id="UP000008363">
    <property type="component" value="Unassembled WGS sequence"/>
</dbReference>
<dbReference type="eggNOG" id="COG1279">
    <property type="taxonomic scope" value="Bacteria"/>
</dbReference>
<evidence type="ECO:0000313" key="8">
    <source>
        <dbReference type="Proteomes" id="UP000008363"/>
    </source>
</evidence>
<organism evidence="7 8">
    <name type="scientific">Gordonia rhizosphera NBRC 16068</name>
    <dbReference type="NCBI Taxonomy" id="1108045"/>
    <lineage>
        <taxon>Bacteria</taxon>
        <taxon>Bacillati</taxon>
        <taxon>Actinomycetota</taxon>
        <taxon>Actinomycetes</taxon>
        <taxon>Mycobacteriales</taxon>
        <taxon>Gordoniaceae</taxon>
        <taxon>Gordonia</taxon>
    </lineage>
</organism>
<evidence type="ECO:0000256" key="2">
    <source>
        <dbReference type="ARBA" id="ARBA00022475"/>
    </source>
</evidence>
<feature type="transmembrane region" description="Helical" evidence="6">
    <location>
        <begin position="20"/>
        <end position="39"/>
    </location>
</feature>
<accession>K6WK23</accession>
<proteinExistence type="predicted"/>
<evidence type="ECO:0000313" key="7">
    <source>
        <dbReference type="EMBL" id="GAB92512.1"/>
    </source>
</evidence>
<comment type="caution">
    <text evidence="7">The sequence shown here is derived from an EMBL/GenBank/DDBJ whole genome shotgun (WGS) entry which is preliminary data.</text>
</comment>
<dbReference type="PANTHER" id="PTHR30086">
    <property type="entry name" value="ARGININE EXPORTER PROTEIN ARGO"/>
    <property type="match status" value="1"/>
</dbReference>
<keyword evidence="2" id="KW-1003">Cell membrane</keyword>